<reference evidence="1" key="1">
    <citation type="submission" date="2018-11" db="EMBL/GenBank/DDBJ databases">
        <authorList>
            <consortium name="Pathogen Informatics"/>
        </authorList>
    </citation>
    <scope>NUCLEOTIDE SEQUENCE</scope>
</reference>
<dbReference type="Proteomes" id="UP000784294">
    <property type="component" value="Unassembled WGS sequence"/>
</dbReference>
<keyword evidence="2" id="KW-1185">Reference proteome</keyword>
<organism evidence="1 2">
    <name type="scientific">Protopolystoma xenopodis</name>
    <dbReference type="NCBI Taxonomy" id="117903"/>
    <lineage>
        <taxon>Eukaryota</taxon>
        <taxon>Metazoa</taxon>
        <taxon>Spiralia</taxon>
        <taxon>Lophotrochozoa</taxon>
        <taxon>Platyhelminthes</taxon>
        <taxon>Monogenea</taxon>
        <taxon>Polyopisthocotylea</taxon>
        <taxon>Polystomatidea</taxon>
        <taxon>Polystomatidae</taxon>
        <taxon>Protopolystoma</taxon>
    </lineage>
</organism>
<gene>
    <name evidence="1" type="ORF">PXEA_LOCUS11883</name>
</gene>
<dbReference type="AlphaFoldDB" id="A0A448WRK6"/>
<evidence type="ECO:0000313" key="1">
    <source>
        <dbReference type="EMBL" id="VEL18443.1"/>
    </source>
</evidence>
<accession>A0A448WRK6</accession>
<protein>
    <submittedName>
        <fullName evidence="1">Uncharacterized protein</fullName>
    </submittedName>
</protein>
<name>A0A448WRK6_9PLAT</name>
<proteinExistence type="predicted"/>
<dbReference type="EMBL" id="CAAALY010037043">
    <property type="protein sequence ID" value="VEL18443.1"/>
    <property type="molecule type" value="Genomic_DNA"/>
</dbReference>
<evidence type="ECO:0000313" key="2">
    <source>
        <dbReference type="Proteomes" id="UP000784294"/>
    </source>
</evidence>
<comment type="caution">
    <text evidence="1">The sequence shown here is derived from an EMBL/GenBank/DDBJ whole genome shotgun (WGS) entry which is preliminary data.</text>
</comment>
<sequence>MKRDKDHIVTAEEVRTFFSSLIESERKLMG</sequence>